<organism evidence="2 3">
    <name type="scientific">Blastomyces parvus</name>
    <dbReference type="NCBI Taxonomy" id="2060905"/>
    <lineage>
        <taxon>Eukaryota</taxon>
        <taxon>Fungi</taxon>
        <taxon>Dikarya</taxon>
        <taxon>Ascomycota</taxon>
        <taxon>Pezizomycotina</taxon>
        <taxon>Eurotiomycetes</taxon>
        <taxon>Eurotiomycetidae</taxon>
        <taxon>Onygenales</taxon>
        <taxon>Ajellomycetaceae</taxon>
        <taxon>Blastomyces</taxon>
    </lineage>
</organism>
<reference evidence="2 3" key="1">
    <citation type="submission" date="2017-10" db="EMBL/GenBank/DDBJ databases">
        <title>Comparative genomics in systemic dimorphic fungi from Ajellomycetaceae.</title>
        <authorList>
            <person name="Munoz J.F."/>
            <person name="Mcewen J.G."/>
            <person name="Clay O.K."/>
            <person name="Cuomo C.A."/>
        </authorList>
    </citation>
    <scope>NUCLEOTIDE SEQUENCE [LARGE SCALE GENOMIC DNA]</scope>
    <source>
        <strain evidence="2 3">UAMH130</strain>
    </source>
</reference>
<name>A0A2B7WHZ4_9EURO</name>
<protein>
    <submittedName>
        <fullName evidence="2">Uncharacterized protein</fullName>
    </submittedName>
</protein>
<dbReference type="Proteomes" id="UP000224080">
    <property type="component" value="Unassembled WGS sequence"/>
</dbReference>
<evidence type="ECO:0000256" key="1">
    <source>
        <dbReference type="SAM" id="MobiDB-lite"/>
    </source>
</evidence>
<gene>
    <name evidence="2" type="ORF">GX51_06480</name>
</gene>
<feature type="region of interest" description="Disordered" evidence="1">
    <location>
        <begin position="1"/>
        <end position="39"/>
    </location>
</feature>
<dbReference type="EMBL" id="PDNC01000108">
    <property type="protein sequence ID" value="PGG98983.1"/>
    <property type="molecule type" value="Genomic_DNA"/>
</dbReference>
<evidence type="ECO:0000313" key="2">
    <source>
        <dbReference type="EMBL" id="PGG98983.1"/>
    </source>
</evidence>
<evidence type="ECO:0000313" key="3">
    <source>
        <dbReference type="Proteomes" id="UP000224080"/>
    </source>
</evidence>
<comment type="caution">
    <text evidence="2">The sequence shown here is derived from an EMBL/GenBank/DDBJ whole genome shotgun (WGS) entry which is preliminary data.</text>
</comment>
<accession>A0A2B7WHZ4</accession>
<proteinExistence type="predicted"/>
<feature type="compositionally biased region" description="Polar residues" evidence="1">
    <location>
        <begin position="1"/>
        <end position="16"/>
    </location>
</feature>
<keyword evidence="3" id="KW-1185">Reference proteome</keyword>
<dbReference type="AlphaFoldDB" id="A0A2B7WHZ4"/>
<sequence length="95" mass="10989">MGLRQPVSSEQLQRATPQALGDGRGKVKRKKPSPSPKYWKQMHVPIECEDDQNAVTHIPTKLEGQRVLYDNNRFDNMALVIFAEFNHELTGVEWW</sequence>